<evidence type="ECO:0000313" key="2">
    <source>
        <dbReference type="EMBL" id="GGA45904.1"/>
    </source>
</evidence>
<evidence type="ECO:0000313" key="3">
    <source>
        <dbReference type="Proteomes" id="UP000596977"/>
    </source>
</evidence>
<dbReference type="Proteomes" id="UP000596977">
    <property type="component" value="Unassembled WGS sequence"/>
</dbReference>
<evidence type="ECO:0008006" key="4">
    <source>
        <dbReference type="Google" id="ProtNLM"/>
    </source>
</evidence>
<evidence type="ECO:0000256" key="1">
    <source>
        <dbReference type="SAM" id="MobiDB-lite"/>
    </source>
</evidence>
<proteinExistence type="predicted"/>
<feature type="region of interest" description="Disordered" evidence="1">
    <location>
        <begin position="179"/>
        <end position="202"/>
    </location>
</feature>
<feature type="region of interest" description="Disordered" evidence="1">
    <location>
        <begin position="252"/>
        <end position="280"/>
    </location>
</feature>
<dbReference type="InterPro" id="IPR007499">
    <property type="entry name" value="ERF_bacteria_virus"/>
</dbReference>
<name>A0A916VWU5_9HYPH</name>
<dbReference type="RefSeq" id="WP_127072924.1">
    <property type="nucleotide sequence ID" value="NZ_BMKB01000002.1"/>
</dbReference>
<accession>A0A916VWU5</accession>
<feature type="compositionally biased region" description="Basic and acidic residues" evidence="1">
    <location>
        <begin position="179"/>
        <end position="190"/>
    </location>
</feature>
<comment type="caution">
    <text evidence="2">The sequence shown here is derived from an EMBL/GenBank/DDBJ whole genome shotgun (WGS) entry which is preliminary data.</text>
</comment>
<protein>
    <recommendedName>
        <fullName evidence="4">ERF superfamily protein</fullName>
    </recommendedName>
</protein>
<reference evidence="2 3" key="1">
    <citation type="journal article" date="2014" name="Int. J. Syst. Evol. Microbiol.">
        <title>Complete genome sequence of Corynebacterium casei LMG S-19264T (=DSM 44701T), isolated from a smear-ripened cheese.</title>
        <authorList>
            <consortium name="US DOE Joint Genome Institute (JGI-PGF)"/>
            <person name="Walter F."/>
            <person name="Albersmeier A."/>
            <person name="Kalinowski J."/>
            <person name="Ruckert C."/>
        </authorList>
    </citation>
    <scope>NUCLEOTIDE SEQUENCE [LARGE SCALE GENOMIC DNA]</scope>
    <source>
        <strain evidence="2 3">CGMCC 1.15896</strain>
    </source>
</reference>
<dbReference type="AlphaFoldDB" id="A0A916VWU5"/>
<dbReference type="OrthoDB" id="7856237at2"/>
<keyword evidence="3" id="KW-1185">Reference proteome</keyword>
<dbReference type="EMBL" id="BMKB01000002">
    <property type="protein sequence ID" value="GGA45904.1"/>
    <property type="molecule type" value="Genomic_DNA"/>
</dbReference>
<sequence length="280" mass="30834">MGAVKTIEHESNVPTVITPAAMLQQAIEKGSGVEVMERLLALQERHDAFQARKAFDNAMADLRNNLPKIIKSREVDFTSAKGRTNYKFEDLAEITEALAGPMSDVGLSFRWYTENVQAGVKVTCRITHRDGHFEETSLVGPLDASGNKNPIQAIGSAVSYLQRYTLKAAVGIAASHDDDAQAVGQRKEPPRPATASKQASRATYDRLSKANRACETIEAFNKLWGHPATEKAVAELPRDWFDTILDEKADKFSELSPPQLENASANVDDFPFDDDFPGDR</sequence>
<dbReference type="Pfam" id="PF04404">
    <property type="entry name" value="ERF"/>
    <property type="match status" value="1"/>
</dbReference>
<organism evidence="2 3">
    <name type="scientific">Pelagibacterium lentulum</name>
    <dbReference type="NCBI Taxonomy" id="2029865"/>
    <lineage>
        <taxon>Bacteria</taxon>
        <taxon>Pseudomonadati</taxon>
        <taxon>Pseudomonadota</taxon>
        <taxon>Alphaproteobacteria</taxon>
        <taxon>Hyphomicrobiales</taxon>
        <taxon>Devosiaceae</taxon>
        <taxon>Pelagibacterium</taxon>
    </lineage>
</organism>
<gene>
    <name evidence="2" type="ORF">GCM10011499_14560</name>
</gene>
<feature type="compositionally biased region" description="Acidic residues" evidence="1">
    <location>
        <begin position="270"/>
        <end position="280"/>
    </location>
</feature>